<protein>
    <submittedName>
        <fullName evidence="2">Unannotated protein</fullName>
    </submittedName>
</protein>
<evidence type="ECO:0000256" key="1">
    <source>
        <dbReference type="SAM" id="Phobius"/>
    </source>
</evidence>
<feature type="transmembrane region" description="Helical" evidence="1">
    <location>
        <begin position="84"/>
        <end position="112"/>
    </location>
</feature>
<gene>
    <name evidence="2" type="ORF">UFOPK1380_00572</name>
    <name evidence="3" type="ORF">UFOPK2689_00581</name>
</gene>
<keyword evidence="1" id="KW-0472">Membrane</keyword>
<dbReference type="AlphaFoldDB" id="A0A6J6B5F1"/>
<dbReference type="EMBL" id="CAEZSC010000027">
    <property type="protein sequence ID" value="CAB4533543.1"/>
    <property type="molecule type" value="Genomic_DNA"/>
</dbReference>
<proteinExistence type="predicted"/>
<evidence type="ECO:0000313" key="2">
    <source>
        <dbReference type="EMBL" id="CAB4533543.1"/>
    </source>
</evidence>
<name>A0A6J6B5F1_9ZZZZ</name>
<evidence type="ECO:0000313" key="3">
    <source>
        <dbReference type="EMBL" id="CAB4721476.1"/>
    </source>
</evidence>
<accession>A0A6J6B5F1</accession>
<dbReference type="EMBL" id="CAEZYL010000025">
    <property type="protein sequence ID" value="CAB4721476.1"/>
    <property type="molecule type" value="Genomic_DNA"/>
</dbReference>
<keyword evidence="1" id="KW-0812">Transmembrane</keyword>
<organism evidence="2">
    <name type="scientific">freshwater metagenome</name>
    <dbReference type="NCBI Taxonomy" id="449393"/>
    <lineage>
        <taxon>unclassified sequences</taxon>
        <taxon>metagenomes</taxon>
        <taxon>ecological metagenomes</taxon>
    </lineage>
</organism>
<keyword evidence="1" id="KW-1133">Transmembrane helix</keyword>
<reference evidence="2" key="1">
    <citation type="submission" date="2020-05" db="EMBL/GenBank/DDBJ databases">
        <authorList>
            <person name="Chiriac C."/>
            <person name="Salcher M."/>
            <person name="Ghai R."/>
            <person name="Kavagutti S V."/>
        </authorList>
    </citation>
    <scope>NUCLEOTIDE SEQUENCE</scope>
</reference>
<sequence>MLPARGGRGIFVALPAENGLFPAAGGRGIFVAEDAADEAGFTGVIGGTGVTGATGIAACASSICARVPSSSEASAAAISSGVGAAAFFAALFLAAAFFAGFASAGAASATALRSGNLSINLRTTGASTVEEAERTNSPTSWSLARSSLLSKPKSFANS</sequence>